<evidence type="ECO:0000256" key="7">
    <source>
        <dbReference type="ARBA" id="ARBA00023315"/>
    </source>
</evidence>
<evidence type="ECO:0000256" key="6">
    <source>
        <dbReference type="ARBA" id="ARBA00022798"/>
    </source>
</evidence>
<dbReference type="Proteomes" id="UP001363010">
    <property type="component" value="Unassembled WGS sequence"/>
</dbReference>
<feature type="domain" description="O-acyltransferase WSD1 C-terminal" evidence="11">
    <location>
        <begin position="302"/>
        <end position="446"/>
    </location>
</feature>
<organism evidence="12 13">
    <name type="scientific">Variovorax humicola</name>
    <dbReference type="NCBI Taxonomy" id="1769758"/>
    <lineage>
        <taxon>Bacteria</taxon>
        <taxon>Pseudomonadati</taxon>
        <taxon>Pseudomonadota</taxon>
        <taxon>Betaproteobacteria</taxon>
        <taxon>Burkholderiales</taxon>
        <taxon>Comamonadaceae</taxon>
        <taxon>Variovorax</taxon>
    </lineage>
</organism>
<dbReference type="RefSeq" id="WP_340366545.1">
    <property type="nucleotide sequence ID" value="NZ_JBBKZV010000023.1"/>
</dbReference>
<proteinExistence type="inferred from homology"/>
<comment type="pathway">
    <text evidence="1">Glycerolipid metabolism; triacylglycerol biosynthesis.</text>
</comment>
<comment type="caution">
    <text evidence="12">The sequence shown here is derived from an EMBL/GenBank/DDBJ whole genome shotgun (WGS) entry which is preliminary data.</text>
</comment>
<evidence type="ECO:0000259" key="10">
    <source>
        <dbReference type="Pfam" id="PF03007"/>
    </source>
</evidence>
<dbReference type="PANTHER" id="PTHR31650">
    <property type="entry name" value="O-ACYLTRANSFERASE (WSD1-LIKE) FAMILY PROTEIN"/>
    <property type="match status" value="1"/>
</dbReference>
<name>A0ABU8W674_9BURK</name>
<dbReference type="PANTHER" id="PTHR31650:SF1">
    <property type="entry name" value="WAX ESTER SYNTHASE_DIACYLGLYCEROL ACYLTRANSFERASE 4-RELATED"/>
    <property type="match status" value="1"/>
</dbReference>
<evidence type="ECO:0000313" key="13">
    <source>
        <dbReference type="Proteomes" id="UP001363010"/>
    </source>
</evidence>
<evidence type="ECO:0000259" key="11">
    <source>
        <dbReference type="Pfam" id="PF06974"/>
    </source>
</evidence>
<comment type="pathway">
    <text evidence="2">Lipid metabolism.</text>
</comment>
<keyword evidence="5" id="KW-0808">Transferase</keyword>
<evidence type="ECO:0000256" key="8">
    <source>
        <dbReference type="ARBA" id="ARBA00048109"/>
    </source>
</evidence>
<keyword evidence="13" id="KW-1185">Reference proteome</keyword>
<protein>
    <recommendedName>
        <fullName evidence="4">diacylglycerol O-acyltransferase</fullName>
        <ecNumber evidence="4">2.3.1.20</ecNumber>
    </recommendedName>
</protein>
<dbReference type="Pfam" id="PF03007">
    <property type="entry name" value="WS_DGAT_cat"/>
    <property type="match status" value="1"/>
</dbReference>
<evidence type="ECO:0000256" key="9">
    <source>
        <dbReference type="SAM" id="MobiDB-lite"/>
    </source>
</evidence>
<reference evidence="12 13" key="1">
    <citation type="submission" date="2024-03" db="EMBL/GenBank/DDBJ databases">
        <title>Novel species of the genus Variovorax.</title>
        <authorList>
            <person name="Liu Q."/>
            <person name="Xin Y.-H."/>
        </authorList>
    </citation>
    <scope>NUCLEOTIDE SEQUENCE [LARGE SCALE GENOMIC DNA]</scope>
    <source>
        <strain evidence="12 13">KACC 18501</strain>
    </source>
</reference>
<dbReference type="EC" id="2.3.1.20" evidence="4"/>
<evidence type="ECO:0000313" key="12">
    <source>
        <dbReference type="EMBL" id="MEJ8825515.1"/>
    </source>
</evidence>
<dbReference type="InterPro" id="IPR004255">
    <property type="entry name" value="O-acyltransferase_WSD1_N"/>
</dbReference>
<evidence type="ECO:0000256" key="1">
    <source>
        <dbReference type="ARBA" id="ARBA00004771"/>
    </source>
</evidence>
<feature type="region of interest" description="Disordered" evidence="9">
    <location>
        <begin position="455"/>
        <end position="509"/>
    </location>
</feature>
<gene>
    <name evidence="12" type="ORF">WKW80_26410</name>
</gene>
<evidence type="ECO:0000256" key="4">
    <source>
        <dbReference type="ARBA" id="ARBA00013244"/>
    </source>
</evidence>
<comment type="catalytic activity">
    <reaction evidence="8">
        <text>an acyl-CoA + a 1,2-diacyl-sn-glycerol = a triacyl-sn-glycerol + CoA</text>
        <dbReference type="Rhea" id="RHEA:10868"/>
        <dbReference type="ChEBI" id="CHEBI:17815"/>
        <dbReference type="ChEBI" id="CHEBI:57287"/>
        <dbReference type="ChEBI" id="CHEBI:58342"/>
        <dbReference type="ChEBI" id="CHEBI:64615"/>
        <dbReference type="EC" id="2.3.1.20"/>
    </reaction>
</comment>
<keyword evidence="7" id="KW-0012">Acyltransferase</keyword>
<sequence length="509" mass="54684">MPKLSALDLAMFAFENKQRPFAVGPLIVLKPEGKDSRGFADRLVERMLSRPVKAPFDYKLELGLSKLPAVESVEGVDPSAHVHRITMHGKATMEELFALVGELQVKLLDRSRPLWELHVIDGLEDGRVALYGKVHHGIIDGRGLIRMLNHWLSTDPSDTAVRAMWDGLPRSAAAPERATMAERLLGIWESAGNFVDSARGLTRLLAGRGVASLRLARGLPFPFIGVPNVLDGQLSDRRSFSYCVLPLKELKAFGKAHGATINDVFLATLDIALERYLRERGTAPGRPLVVDMPVALPAADGGNQIAVMQFPLGRPGTTPAQRLEAVCESTAKLKKETARQSPDVVMLYTALAHAYPSLIERVGLGRPVKLANMVVSNPFGMPQRCYLMGAEVELVLPISLVAPGQTLNVTAVTLAEKFQIGFLAVPEAVPEVEKLAAYTVEAFAQLQAALATPDAEPATPVAPVRKSTRRAAPKPASTAIVAKPVAPKPKAPRKRATGAGAAARRAAAG</sequence>
<dbReference type="InterPro" id="IPR045034">
    <property type="entry name" value="O-acyltransferase_WSD1-like"/>
</dbReference>
<feature type="compositionally biased region" description="Low complexity" evidence="9">
    <location>
        <begin position="497"/>
        <end position="509"/>
    </location>
</feature>
<keyword evidence="6" id="KW-0319">Glycerol metabolism</keyword>
<dbReference type="EMBL" id="JBBKZV010000023">
    <property type="protein sequence ID" value="MEJ8825515.1"/>
    <property type="molecule type" value="Genomic_DNA"/>
</dbReference>
<evidence type="ECO:0000256" key="2">
    <source>
        <dbReference type="ARBA" id="ARBA00005189"/>
    </source>
</evidence>
<accession>A0ABU8W674</accession>
<evidence type="ECO:0000256" key="5">
    <source>
        <dbReference type="ARBA" id="ARBA00022679"/>
    </source>
</evidence>
<feature type="domain" description="O-acyltransferase WSD1-like N-terminal" evidence="10">
    <location>
        <begin position="4"/>
        <end position="265"/>
    </location>
</feature>
<dbReference type="Pfam" id="PF06974">
    <property type="entry name" value="WS_DGAT_C"/>
    <property type="match status" value="1"/>
</dbReference>
<dbReference type="InterPro" id="IPR009721">
    <property type="entry name" value="O-acyltransferase_WSD1_C"/>
</dbReference>
<comment type="similarity">
    <text evidence="3">Belongs to the long-chain O-acyltransferase family.</text>
</comment>
<evidence type="ECO:0000256" key="3">
    <source>
        <dbReference type="ARBA" id="ARBA00009587"/>
    </source>
</evidence>